<sequence length="56" mass="6533">MITKTADRGLDQKILTDILLDIYEKGEQLKTVDTRDIVQDIVFQLKPFMEDVSNYD</sequence>
<keyword evidence="2" id="KW-1185">Reference proteome</keyword>
<evidence type="ECO:0000313" key="1">
    <source>
        <dbReference type="EMBL" id="GEN35999.1"/>
    </source>
</evidence>
<evidence type="ECO:0000313" key="2">
    <source>
        <dbReference type="Proteomes" id="UP000321157"/>
    </source>
</evidence>
<dbReference type="AlphaFoldDB" id="A0A511VB07"/>
<gene>
    <name evidence="1" type="ORF">ADA01nite_34590</name>
</gene>
<organism evidence="1 2">
    <name type="scientific">Aneurinibacillus danicus</name>
    <dbReference type="NCBI Taxonomy" id="267746"/>
    <lineage>
        <taxon>Bacteria</taxon>
        <taxon>Bacillati</taxon>
        <taxon>Bacillota</taxon>
        <taxon>Bacilli</taxon>
        <taxon>Bacillales</taxon>
        <taxon>Paenibacillaceae</taxon>
        <taxon>Aneurinibacillus group</taxon>
        <taxon>Aneurinibacillus</taxon>
    </lineage>
</organism>
<protein>
    <submittedName>
        <fullName evidence="1">Uncharacterized protein</fullName>
    </submittedName>
</protein>
<comment type="caution">
    <text evidence="1">The sequence shown here is derived from an EMBL/GenBank/DDBJ whole genome shotgun (WGS) entry which is preliminary data.</text>
</comment>
<dbReference type="RefSeq" id="WP_170230355.1">
    <property type="nucleotide sequence ID" value="NZ_BJXX01000164.1"/>
</dbReference>
<accession>A0A511VB07</accession>
<dbReference type="Proteomes" id="UP000321157">
    <property type="component" value="Unassembled WGS sequence"/>
</dbReference>
<name>A0A511VB07_9BACL</name>
<reference evidence="1 2" key="1">
    <citation type="submission" date="2019-07" db="EMBL/GenBank/DDBJ databases">
        <title>Whole genome shotgun sequence of Aneurinibacillus danicus NBRC 102444.</title>
        <authorList>
            <person name="Hosoyama A."/>
            <person name="Uohara A."/>
            <person name="Ohji S."/>
            <person name="Ichikawa N."/>
        </authorList>
    </citation>
    <scope>NUCLEOTIDE SEQUENCE [LARGE SCALE GENOMIC DNA]</scope>
    <source>
        <strain evidence="1 2">NBRC 102444</strain>
    </source>
</reference>
<dbReference type="Pfam" id="PF26162">
    <property type="entry name" value="YwzD"/>
    <property type="match status" value="1"/>
</dbReference>
<proteinExistence type="predicted"/>
<dbReference type="EMBL" id="BJXX01000164">
    <property type="protein sequence ID" value="GEN35999.1"/>
    <property type="molecule type" value="Genomic_DNA"/>
</dbReference>
<dbReference type="InterPro" id="IPR058930">
    <property type="entry name" value="YwzD"/>
</dbReference>